<evidence type="ECO:0000256" key="1">
    <source>
        <dbReference type="SAM" id="SignalP"/>
    </source>
</evidence>
<evidence type="ECO:0008006" key="4">
    <source>
        <dbReference type="Google" id="ProtNLM"/>
    </source>
</evidence>
<accession>A0A2G6E5H1</accession>
<sequence length="309" mass="33292">MKRLLFLSLMLSLLCLASPISSFAITVQIGDVDGFGIPATDIATHAQVEGTCGDGLAPHCGSIGSKSEGRQWWVADLAPNGGDNGILEPGDLLLDMYGKSGGLPDRRTTAWDVFDFREPEEKSAEAESTGSNYTDVAISKFFGFYYANDPNHPDPEPLDVGIDADFKFVFDVDENDPDYGHDHYFSIVYGDYDVGEMEIYIAGQAIPLIANQDVQINGKEANGYIGLAYALIPWSELEDGEVTVNIYAPNEPYVAFDVAGIAPQPGFPGITNDFDLPVLGVAKAASSVVPQADDYIVVYDIVVENLGDV</sequence>
<dbReference type="AlphaFoldDB" id="A0A2G6E5H1"/>
<reference evidence="2 3" key="1">
    <citation type="submission" date="2017-10" db="EMBL/GenBank/DDBJ databases">
        <title>Novel microbial diversity and functional potential in the marine mammal oral microbiome.</title>
        <authorList>
            <person name="Dudek N.K."/>
            <person name="Sun C.L."/>
            <person name="Burstein D."/>
            <person name="Kantor R.S."/>
            <person name="Aliaga Goltsman D.S."/>
            <person name="Bik E.M."/>
            <person name="Thomas B.C."/>
            <person name="Banfield J.F."/>
            <person name="Relman D.A."/>
        </authorList>
    </citation>
    <scope>NUCLEOTIDE SEQUENCE [LARGE SCALE GENOMIC DNA]</scope>
    <source>
        <strain evidence="2">DOLZORAL124_49_17</strain>
    </source>
</reference>
<name>A0A2G6E5H1_9BACT</name>
<feature type="non-terminal residue" evidence="2">
    <location>
        <position position="309"/>
    </location>
</feature>
<evidence type="ECO:0000313" key="2">
    <source>
        <dbReference type="EMBL" id="PID57329.1"/>
    </source>
</evidence>
<comment type="caution">
    <text evidence="2">The sequence shown here is derived from an EMBL/GenBank/DDBJ whole genome shotgun (WGS) entry which is preliminary data.</text>
</comment>
<proteinExistence type="predicted"/>
<feature type="signal peptide" evidence="1">
    <location>
        <begin position="1"/>
        <end position="24"/>
    </location>
</feature>
<feature type="chain" id="PRO_5015004664" description="DUF11 domain-containing protein" evidence="1">
    <location>
        <begin position="25"/>
        <end position="309"/>
    </location>
</feature>
<protein>
    <recommendedName>
        <fullName evidence="4">DUF11 domain-containing protein</fullName>
    </recommendedName>
</protein>
<evidence type="ECO:0000313" key="3">
    <source>
        <dbReference type="Proteomes" id="UP000229740"/>
    </source>
</evidence>
<gene>
    <name evidence="2" type="ORF">CSB45_07325</name>
</gene>
<organism evidence="2 3">
    <name type="scientific">candidate division KSB3 bacterium</name>
    <dbReference type="NCBI Taxonomy" id="2044937"/>
    <lineage>
        <taxon>Bacteria</taxon>
        <taxon>candidate division KSB3</taxon>
    </lineage>
</organism>
<dbReference type="Proteomes" id="UP000229740">
    <property type="component" value="Unassembled WGS sequence"/>
</dbReference>
<keyword evidence="1" id="KW-0732">Signal</keyword>
<dbReference type="EMBL" id="PDPS01000027">
    <property type="protein sequence ID" value="PID57329.1"/>
    <property type="molecule type" value="Genomic_DNA"/>
</dbReference>